<dbReference type="GO" id="GO:0070402">
    <property type="term" value="F:NADPH binding"/>
    <property type="evidence" value="ECO:0007669"/>
    <property type="project" value="TreeGrafter"/>
</dbReference>
<dbReference type="GO" id="GO:0008270">
    <property type="term" value="F:zinc ion binding"/>
    <property type="evidence" value="ECO:0007669"/>
    <property type="project" value="InterPro"/>
</dbReference>
<dbReference type="GO" id="GO:0035925">
    <property type="term" value="F:mRNA 3'-UTR AU-rich region binding"/>
    <property type="evidence" value="ECO:0007669"/>
    <property type="project" value="TreeGrafter"/>
</dbReference>
<evidence type="ECO:0000313" key="6">
    <source>
        <dbReference type="EMBL" id="RSH95579.1"/>
    </source>
</evidence>
<dbReference type="AlphaFoldDB" id="A0A427YWW2"/>
<gene>
    <name evidence="6" type="ORF">EHS25_000671</name>
</gene>
<dbReference type="GO" id="GO:0003960">
    <property type="term" value="F:quinone reductase (NADPH) activity"/>
    <property type="evidence" value="ECO:0007669"/>
    <property type="project" value="InterPro"/>
</dbReference>
<dbReference type="InterPro" id="IPR011032">
    <property type="entry name" value="GroES-like_sf"/>
</dbReference>
<dbReference type="Pfam" id="PF08240">
    <property type="entry name" value="ADH_N"/>
    <property type="match status" value="1"/>
</dbReference>
<evidence type="ECO:0000256" key="1">
    <source>
        <dbReference type="ARBA" id="ARBA00022857"/>
    </source>
</evidence>
<evidence type="ECO:0000256" key="2">
    <source>
        <dbReference type="ARBA" id="ARBA00023002"/>
    </source>
</evidence>
<dbReference type="SUPFAM" id="SSF50129">
    <property type="entry name" value="GroES-like"/>
    <property type="match status" value="1"/>
</dbReference>
<evidence type="ECO:0000256" key="3">
    <source>
        <dbReference type="ARBA" id="ARBA00043088"/>
    </source>
</evidence>
<dbReference type="InterPro" id="IPR036291">
    <property type="entry name" value="NAD(P)-bd_dom_sf"/>
</dbReference>
<dbReference type="FunFam" id="3.40.50.720:FF:000053">
    <property type="entry name" value="Quinone oxidoreductase 1"/>
    <property type="match status" value="1"/>
</dbReference>
<feature type="domain" description="Enoyl reductase (ER)" evidence="5">
    <location>
        <begin position="18"/>
        <end position="342"/>
    </location>
</feature>
<name>A0A427YWW2_9TREE</name>
<dbReference type="OrthoDB" id="48317at2759"/>
<dbReference type="EMBL" id="RSCD01000001">
    <property type="protein sequence ID" value="RSH95579.1"/>
    <property type="molecule type" value="Genomic_DNA"/>
</dbReference>
<dbReference type="Proteomes" id="UP000279259">
    <property type="component" value="Unassembled WGS sequence"/>
</dbReference>
<dbReference type="InterPro" id="IPR020843">
    <property type="entry name" value="ER"/>
</dbReference>
<dbReference type="InterPro" id="IPR013154">
    <property type="entry name" value="ADH-like_N"/>
</dbReference>
<dbReference type="InterPro" id="IPR002364">
    <property type="entry name" value="Quin_OxRdtase/zeta-crystal_CS"/>
</dbReference>
<sequence length="346" mass="37084">MSTQIPKTMKAVQVPKTGGPEVLTLAEIPVPTPKDHEVLIKVNWTGTNYIDTFPLTLPDQRSGLYPKPLPFTAGQDAVGTLVSLPKVSMAHTSLPPLQIGQHVLTCQGSSFAEYMVAPWWQVAPIPDGIDLKEGVAMTTTLFTAMYLIRESYEVKKGDWILVRAAAGGVGLLLCQLGKYFGANVIGTVSTPEKAALAKSNGADHILLTSSPSSENVSTILSLTGGKGVHAVYDGVGKDTWEEDFEVVRPKATIVTFGNASGPVPPFAPLKLSPKALKVTRPTLGPFIAEPEDFARYAKEIFEIVQKGGLEFSIHKVYPFSAEGVAQSQMDIASRTTTGKLLIHVSD</sequence>
<keyword evidence="1" id="KW-0521">NADP</keyword>
<accession>A0A427YWW2</accession>
<dbReference type="PANTHER" id="PTHR48106:SF13">
    <property type="entry name" value="QUINONE OXIDOREDUCTASE-RELATED"/>
    <property type="match status" value="1"/>
</dbReference>
<protein>
    <recommendedName>
        <fullName evidence="4">Probable quinone oxidoreductase</fullName>
    </recommendedName>
    <alternativeName>
        <fullName evidence="3">NADPH:quinone reductase</fullName>
    </alternativeName>
</protein>
<dbReference type="Gene3D" id="3.40.50.720">
    <property type="entry name" value="NAD(P)-binding Rossmann-like Domain"/>
    <property type="match status" value="1"/>
</dbReference>
<evidence type="ECO:0000256" key="4">
    <source>
        <dbReference type="ARBA" id="ARBA00070796"/>
    </source>
</evidence>
<dbReference type="CDD" id="cd05286">
    <property type="entry name" value="QOR2"/>
    <property type="match status" value="1"/>
</dbReference>
<keyword evidence="2" id="KW-0560">Oxidoreductase</keyword>
<evidence type="ECO:0000259" key="5">
    <source>
        <dbReference type="SMART" id="SM00829"/>
    </source>
</evidence>
<dbReference type="Pfam" id="PF00107">
    <property type="entry name" value="ADH_zinc_N"/>
    <property type="match status" value="1"/>
</dbReference>
<comment type="caution">
    <text evidence="6">The sequence shown here is derived from an EMBL/GenBank/DDBJ whole genome shotgun (WGS) entry which is preliminary data.</text>
</comment>
<evidence type="ECO:0000313" key="7">
    <source>
        <dbReference type="Proteomes" id="UP000279259"/>
    </source>
</evidence>
<dbReference type="SMART" id="SM00829">
    <property type="entry name" value="PKS_ER"/>
    <property type="match status" value="1"/>
</dbReference>
<reference evidence="6 7" key="1">
    <citation type="submission" date="2018-11" db="EMBL/GenBank/DDBJ databases">
        <title>Genome sequence of Saitozyma podzolica DSM 27192.</title>
        <authorList>
            <person name="Aliyu H."/>
            <person name="Gorte O."/>
            <person name="Ochsenreither K."/>
        </authorList>
    </citation>
    <scope>NUCLEOTIDE SEQUENCE [LARGE SCALE GENOMIC DNA]</scope>
    <source>
        <strain evidence="6 7">DSM 27192</strain>
    </source>
</reference>
<dbReference type="SUPFAM" id="SSF51735">
    <property type="entry name" value="NAD(P)-binding Rossmann-fold domains"/>
    <property type="match status" value="1"/>
</dbReference>
<dbReference type="GO" id="GO:0005829">
    <property type="term" value="C:cytosol"/>
    <property type="evidence" value="ECO:0007669"/>
    <property type="project" value="TreeGrafter"/>
</dbReference>
<dbReference type="PROSITE" id="PS01162">
    <property type="entry name" value="QOR_ZETA_CRYSTAL"/>
    <property type="match status" value="1"/>
</dbReference>
<dbReference type="InterPro" id="IPR013149">
    <property type="entry name" value="ADH-like_C"/>
</dbReference>
<proteinExistence type="predicted"/>
<organism evidence="6 7">
    <name type="scientific">Saitozyma podzolica</name>
    <dbReference type="NCBI Taxonomy" id="1890683"/>
    <lineage>
        <taxon>Eukaryota</taxon>
        <taxon>Fungi</taxon>
        <taxon>Dikarya</taxon>
        <taxon>Basidiomycota</taxon>
        <taxon>Agaricomycotina</taxon>
        <taxon>Tremellomycetes</taxon>
        <taxon>Tremellales</taxon>
        <taxon>Trimorphomycetaceae</taxon>
        <taxon>Saitozyma</taxon>
    </lineage>
</organism>
<dbReference type="InterPro" id="IPR047618">
    <property type="entry name" value="QOR-like"/>
</dbReference>
<keyword evidence="7" id="KW-1185">Reference proteome</keyword>
<dbReference type="PANTHER" id="PTHR48106">
    <property type="entry name" value="QUINONE OXIDOREDUCTASE PIG3-RELATED"/>
    <property type="match status" value="1"/>
</dbReference>
<dbReference type="Gene3D" id="3.90.180.10">
    <property type="entry name" value="Medium-chain alcohol dehydrogenases, catalytic domain"/>
    <property type="match status" value="1"/>
</dbReference>
<dbReference type="STRING" id="1890683.A0A427YWW2"/>